<evidence type="ECO:0000256" key="3">
    <source>
        <dbReference type="ARBA" id="ARBA00022801"/>
    </source>
</evidence>
<dbReference type="PROSITE" id="PS51892">
    <property type="entry name" value="SUBTILASE"/>
    <property type="match status" value="1"/>
</dbReference>
<proteinExistence type="inferred from homology"/>
<comment type="similarity">
    <text evidence="1 6">Belongs to the peptidase S8 family.</text>
</comment>
<keyword evidence="13" id="KW-1185">Reference proteome</keyword>
<dbReference type="InterPro" id="IPR010259">
    <property type="entry name" value="S8pro/Inhibitor_I9"/>
</dbReference>
<feature type="signal peptide" evidence="8">
    <location>
        <begin position="1"/>
        <end position="22"/>
    </location>
</feature>
<evidence type="ECO:0000256" key="5">
    <source>
        <dbReference type="PIRSR" id="PIRSR615500-1"/>
    </source>
</evidence>
<accession>A0A5R9IJL6</accession>
<dbReference type="SUPFAM" id="SSF52743">
    <property type="entry name" value="Subtilisin-like"/>
    <property type="match status" value="1"/>
</dbReference>
<feature type="domain" description="PA" evidence="10">
    <location>
        <begin position="565"/>
        <end position="625"/>
    </location>
</feature>
<dbReference type="Pfam" id="PF05922">
    <property type="entry name" value="Inhibitor_I9"/>
    <property type="match status" value="1"/>
</dbReference>
<feature type="region of interest" description="Disordered" evidence="7">
    <location>
        <begin position="1722"/>
        <end position="1741"/>
    </location>
</feature>
<feature type="domain" description="Peptidase S8/S53" evidence="9">
    <location>
        <begin position="231"/>
        <end position="764"/>
    </location>
</feature>
<evidence type="ECO:0000313" key="13">
    <source>
        <dbReference type="Proteomes" id="UP000307790"/>
    </source>
</evidence>
<dbReference type="GO" id="GO:0006508">
    <property type="term" value="P:proteolysis"/>
    <property type="evidence" value="ECO:0007669"/>
    <property type="project" value="UniProtKB-KW"/>
</dbReference>
<feature type="chain" id="PRO_5024341427" evidence="8">
    <location>
        <begin position="23"/>
        <end position="1764"/>
    </location>
</feature>
<dbReference type="Gene3D" id="3.40.50.200">
    <property type="entry name" value="Peptidase S8/S53 domain"/>
    <property type="match status" value="1"/>
</dbReference>
<evidence type="ECO:0000259" key="9">
    <source>
        <dbReference type="Pfam" id="PF00082"/>
    </source>
</evidence>
<dbReference type="PROSITE" id="PS00137">
    <property type="entry name" value="SUBTILASE_HIS"/>
    <property type="match status" value="1"/>
</dbReference>
<keyword evidence="2 6" id="KW-0645">Protease</keyword>
<dbReference type="InterPro" id="IPR020008">
    <property type="entry name" value="GlyGly_CTERM"/>
</dbReference>
<dbReference type="CDD" id="cd02120">
    <property type="entry name" value="PA_subtilisin_like"/>
    <property type="match status" value="1"/>
</dbReference>
<reference evidence="12 13" key="1">
    <citation type="submission" date="2019-05" db="EMBL/GenBank/DDBJ databases">
        <title>Genome sequences of Thalassotalea litorea 1K03283.</title>
        <authorList>
            <person name="Zhang D."/>
        </authorList>
    </citation>
    <scope>NUCLEOTIDE SEQUENCE [LARGE SCALE GENOMIC DNA]</scope>
    <source>
        <strain evidence="12 13">MCCC 1K03283</strain>
    </source>
</reference>
<evidence type="ECO:0000256" key="4">
    <source>
        <dbReference type="ARBA" id="ARBA00022825"/>
    </source>
</evidence>
<feature type="active site" description="Charge relay system" evidence="5 6">
    <location>
        <position position="728"/>
    </location>
</feature>
<evidence type="ECO:0000259" key="10">
    <source>
        <dbReference type="Pfam" id="PF02225"/>
    </source>
</evidence>
<evidence type="ECO:0000256" key="8">
    <source>
        <dbReference type="SAM" id="SignalP"/>
    </source>
</evidence>
<evidence type="ECO:0000256" key="1">
    <source>
        <dbReference type="ARBA" id="ARBA00011073"/>
    </source>
</evidence>
<feature type="domain" description="Inhibitor I9" evidence="11">
    <location>
        <begin position="160"/>
        <end position="205"/>
    </location>
</feature>
<dbReference type="Gene3D" id="3.50.30.30">
    <property type="match status" value="1"/>
</dbReference>
<sequence>MRINGITSALAVALYSAGSMYAAAGLAPTNDIHSLSTPNLTQEQINELQIGTNNQTSAGSMLENDGLNVQVNSQRAKFFEEADVTGEHIYVVRLTDKPTALYTGGVNGLAGTHVQTLSRDMGVTSLYEAGKPTTERVVAYTNYLQDKQLAAITEMNRVVGSKAVRKQFTTAVNAYTVEMTQEEAKRVSQLPQVEFVHRAKTYELHTDAGPQKIGADKIWTGSTEQGLEYKGEGIIMGIIDTGINSDHPSFADIGDDGYDHTNPWGAGVYVGACADAGNEDLCNDKLIGIRTYDVITDAFAAQIPGFPAIGEDYQGHGSHVAGTAAGNVLNDVDFVLPEYTGMPADGALVKEDMFNLSGVAPHANIVSYQVCHASNNAGYAGCPWESMIGGIEDAIKDGVDVINFSIGGQDSTSPWDDGVELGFLAAREAGINVAVAAGNGGQAGNGAGEFFGSIDHASPWLASVAATTHDRVTKVDTPITFAGFANDDMDAPLGSEVPWWSETGRVGGSINDTELTGVVVWAKDYEQMDGTKDYSGYCGVEYPAGTFDFYKDGTPIIGAAEGETNVIVVCQRNSLTDPNGIARTAKVANVKAGGADGFIMYNNAKGDSTPIVAYDLPSVHLTREQWDGEVTTYGEDGYNYGFEDWIDHYSEKGHMITIGKTSIFNDYDEENGDWLAPFSSRGPSTSTPEMLIPQISAPGVNIYAAYADEHPFVGNMGNTDYIAISGTSMASPHVAGAMALIRQAHPDWTPTEVQSALMLTADNVVRYRRLNVANGDVGTASTYRAGAGRINVAEAIDTGLVMDETIENFKSANPGNGGQVHRLNIPQLVNFECKPTCQWTRTFKATKDGTWSVDNSDVLNWNFDVRQQSAQNGVNISATPNEFTLKAGETQTVVFEASIMDTQDWFSNAEVELHSDVILTEVNDASTEVHLPVAFKFSKNGMPARLRAVAHRNDGSFQFNGLELPSLDNPYTRVYAPVKADVKTVALPKDDDGYFPWSANTDDVPASFRIDEATKVEMIDVPAGAKRLMVETQGTLESELTGTLDKGNALVYVGKDYNGNGEADPFEEILCVSNHIQYNNFCNINNPEEGTYWAVIYNPGDLKGQAPNWTENYPDMADEVFSYAIAVVTDTVASDMSLHVEPTDGQDTVSATLNYNMPDMMEGDIYYSVLDFGTSEVNAGNVGKVAFKLERGVDDVHLDVPQTKARSGDIVPYTFEVQPNDTGADRAFTIIANMPEGLQFTAEDVFSSNSDIVTDVTVDGTVVTISGVQPDTAGITPHYIQTTNVDDEMCRMPNFGNSNPGGYVDLEEFGFAPLFSGFNSGVDENGNPVGDNNILYRSGVEMPVSLLFNGRYDSWHLYNNTDGLNVNPQNTINLRGNGLFDLWVQPTFWPYHLGFPYNSFPYESVGPLWRGVGIGAMNTGSEMMSVPLINSYSEKAGITLASTQTGWGIIEVDNARSYAYGGRDFAAPGRPYIWNEKDDRYDYQVIFNVNTRHGQDEHELYFAYDNIDFGSQNGRGAIGLQGFTGPIYSRGPIEGGYLAEEFAFDDLDSKLHDDLIICYDYYGPESSQFEVTIWTQVKRDAIGVDQVMTATSAVDGMSDFAMEHTLATPSNIQLVAIADMEVAENDSVDVNVFYADNSELSTVNEIIVSGDNVSGIVENHESGSSITIVPAANFHGMTEVTVTVADVENPMDKASTTFMLNVVSDGVELGCTDSNATNFDTNANSDNGSCQYPEEEKKKKKSGGSLGYLALMLLAMAGMRRRMK</sequence>
<dbReference type="InterPro" id="IPR023828">
    <property type="entry name" value="Peptidase_S8_Ser-AS"/>
</dbReference>
<comment type="caution">
    <text evidence="12">The sequence shown here is derived from an EMBL/GenBank/DDBJ whole genome shotgun (WGS) entry which is preliminary data.</text>
</comment>
<dbReference type="InterPro" id="IPR017311">
    <property type="entry name" value="Sama-2696"/>
</dbReference>
<dbReference type="InterPro" id="IPR000209">
    <property type="entry name" value="Peptidase_S8/S53_dom"/>
</dbReference>
<dbReference type="Pfam" id="PF02225">
    <property type="entry name" value="PA"/>
    <property type="match status" value="1"/>
</dbReference>
<dbReference type="InterPro" id="IPR003137">
    <property type="entry name" value="PA_domain"/>
</dbReference>
<keyword evidence="8" id="KW-0732">Signal</keyword>
<dbReference type="EMBL" id="VCBC01000016">
    <property type="protein sequence ID" value="TLU61512.1"/>
    <property type="molecule type" value="Genomic_DNA"/>
</dbReference>
<evidence type="ECO:0000256" key="2">
    <source>
        <dbReference type="ARBA" id="ARBA00022670"/>
    </source>
</evidence>
<feature type="active site" description="Charge relay system" evidence="5 6">
    <location>
        <position position="240"/>
    </location>
</feature>
<organism evidence="12 13">
    <name type="scientific">Thalassotalea litorea</name>
    <dbReference type="NCBI Taxonomy" id="2020715"/>
    <lineage>
        <taxon>Bacteria</taxon>
        <taxon>Pseudomonadati</taxon>
        <taxon>Pseudomonadota</taxon>
        <taxon>Gammaproteobacteria</taxon>
        <taxon>Alteromonadales</taxon>
        <taxon>Colwelliaceae</taxon>
        <taxon>Thalassotalea</taxon>
    </lineage>
</organism>
<dbReference type="PROSITE" id="PS00138">
    <property type="entry name" value="SUBTILASE_SER"/>
    <property type="match status" value="1"/>
</dbReference>
<dbReference type="InterPro" id="IPR022398">
    <property type="entry name" value="Peptidase_S8_His-AS"/>
</dbReference>
<dbReference type="InterPro" id="IPR045051">
    <property type="entry name" value="SBT"/>
</dbReference>
<evidence type="ECO:0000256" key="6">
    <source>
        <dbReference type="PROSITE-ProRule" id="PRU01240"/>
    </source>
</evidence>
<dbReference type="Proteomes" id="UP000307790">
    <property type="component" value="Unassembled WGS sequence"/>
</dbReference>
<evidence type="ECO:0000256" key="7">
    <source>
        <dbReference type="SAM" id="MobiDB-lite"/>
    </source>
</evidence>
<keyword evidence="3 6" id="KW-0378">Hydrolase</keyword>
<dbReference type="PIRSF" id="PIRSF037895">
    <property type="entry name" value="Subtilisin_rel_Sama_2696"/>
    <property type="match status" value="1"/>
</dbReference>
<feature type="active site" description="Charge relay system" evidence="5 6">
    <location>
        <position position="316"/>
    </location>
</feature>
<evidence type="ECO:0000313" key="12">
    <source>
        <dbReference type="EMBL" id="TLU61512.1"/>
    </source>
</evidence>
<name>A0A5R9IJL6_9GAMM</name>
<protein>
    <submittedName>
        <fullName evidence="12">GlyGly-CTERM sorting domain-containing protein</fullName>
    </submittedName>
</protein>
<dbReference type="InterPro" id="IPR015500">
    <property type="entry name" value="Peptidase_S8_subtilisin-rel"/>
</dbReference>
<dbReference type="PRINTS" id="PR00723">
    <property type="entry name" value="SUBTILISIN"/>
</dbReference>
<dbReference type="NCBIfam" id="TIGR03501">
    <property type="entry name" value="GlyGly_CTERM"/>
    <property type="match status" value="1"/>
</dbReference>
<dbReference type="InterPro" id="IPR036852">
    <property type="entry name" value="Peptidase_S8/S53_dom_sf"/>
</dbReference>
<gene>
    <name evidence="12" type="ORF">FE810_14780</name>
</gene>
<dbReference type="PANTHER" id="PTHR10795">
    <property type="entry name" value="PROPROTEIN CONVERTASE SUBTILISIN/KEXIN"/>
    <property type="match status" value="1"/>
</dbReference>
<dbReference type="Pfam" id="PF00082">
    <property type="entry name" value="Peptidase_S8"/>
    <property type="match status" value="1"/>
</dbReference>
<evidence type="ECO:0000259" key="11">
    <source>
        <dbReference type="Pfam" id="PF05922"/>
    </source>
</evidence>
<keyword evidence="4 6" id="KW-0720">Serine protease</keyword>
<dbReference type="OrthoDB" id="614750at2"/>
<dbReference type="GO" id="GO:0004252">
    <property type="term" value="F:serine-type endopeptidase activity"/>
    <property type="evidence" value="ECO:0007669"/>
    <property type="project" value="UniProtKB-UniRule"/>
</dbReference>